<evidence type="ECO:0000256" key="4">
    <source>
        <dbReference type="ARBA" id="ARBA00022833"/>
    </source>
</evidence>
<evidence type="ECO:0000256" key="3">
    <source>
        <dbReference type="ARBA" id="ARBA00022771"/>
    </source>
</evidence>
<dbReference type="PROSITE" id="PS50114">
    <property type="entry name" value="GATA_ZN_FINGER_2"/>
    <property type="match status" value="1"/>
</dbReference>
<evidence type="ECO:0000256" key="2">
    <source>
        <dbReference type="ARBA" id="ARBA00022723"/>
    </source>
</evidence>
<dbReference type="InterPro" id="IPR000679">
    <property type="entry name" value="Znf_GATA"/>
</dbReference>
<dbReference type="SUPFAM" id="SSF57716">
    <property type="entry name" value="Glucocorticoid receptor-like (DNA-binding domain)"/>
    <property type="match status" value="1"/>
</dbReference>
<evidence type="ECO:0000256" key="5">
    <source>
        <dbReference type="ARBA" id="ARBA00023159"/>
    </source>
</evidence>
<keyword evidence="3 6" id="KW-0863">Zinc-finger</keyword>
<dbReference type="GO" id="GO:0008270">
    <property type="term" value="F:zinc ion binding"/>
    <property type="evidence" value="ECO:0007669"/>
    <property type="project" value="UniProtKB-KW"/>
</dbReference>
<dbReference type="AlphaFoldDB" id="A0A1D1Y699"/>
<comment type="similarity">
    <text evidence="1">Belongs to the type IV zinc-finger family. Class A subfamily.</text>
</comment>
<feature type="compositionally biased region" description="Basic residues" evidence="7">
    <location>
        <begin position="202"/>
        <end position="212"/>
    </location>
</feature>
<name>A0A1D1Y699_9ARAE</name>
<accession>A0A1D1Y699</accession>
<evidence type="ECO:0000259" key="8">
    <source>
        <dbReference type="PROSITE" id="PS50114"/>
    </source>
</evidence>
<evidence type="ECO:0000256" key="6">
    <source>
        <dbReference type="PROSITE-ProRule" id="PRU00094"/>
    </source>
</evidence>
<dbReference type="InterPro" id="IPR013088">
    <property type="entry name" value="Znf_NHR/GATA"/>
</dbReference>
<dbReference type="Gene3D" id="3.30.50.10">
    <property type="entry name" value="Erythroid Transcription Factor GATA-1, subunit A"/>
    <property type="match status" value="1"/>
</dbReference>
<dbReference type="EMBL" id="GDJX01017764">
    <property type="protein sequence ID" value="JAT50172.1"/>
    <property type="molecule type" value="Transcribed_RNA"/>
</dbReference>
<feature type="non-terminal residue" evidence="9">
    <location>
        <position position="1"/>
    </location>
</feature>
<keyword evidence="2" id="KW-0479">Metal-binding</keyword>
<sequence length="319" mass="35126">QYPPSSLPLSAFIISFHLPHSIPLFTPLLPPPSDLVNPRRRLLWVRASAATAGRMEPLEPTLVDELLRDFSGDAALPPTPPGHRRHRAAPRLPPPSCSPEELLRRSPPSATPIMHPSLLDGPALESFPAFVEEELEWLSNKDAFPTLDTFDISATRKPSPPPANPKRPSPVSVLDGAPLTTAGAAPPPPPQPPLLQWASGRARSKGRRRRGRALPVFRRRQEAAPREKRRCWHCAAEETPQWRAGPQGPKTLCNACGVRYKSGRLLPEYRPANSPTFSGDVHSNSHRKVMEMRRKKEAHLPTPAAATTMTKKKGLLLAL</sequence>
<dbReference type="GO" id="GO:0006355">
    <property type="term" value="P:regulation of DNA-templated transcription"/>
    <property type="evidence" value="ECO:0007669"/>
    <property type="project" value="InterPro"/>
</dbReference>
<evidence type="ECO:0000256" key="1">
    <source>
        <dbReference type="ARBA" id="ARBA00005694"/>
    </source>
</evidence>
<dbReference type="CDD" id="cd00202">
    <property type="entry name" value="ZnF_GATA"/>
    <property type="match status" value="1"/>
</dbReference>
<dbReference type="InterPro" id="IPR051140">
    <property type="entry name" value="GATA_TF"/>
</dbReference>
<protein>
    <submittedName>
        <fullName evidence="9">GATA transcription factor 12</fullName>
    </submittedName>
</protein>
<reference evidence="9" key="1">
    <citation type="submission" date="2015-07" db="EMBL/GenBank/DDBJ databases">
        <title>Transcriptome Assembly of Anthurium amnicola.</title>
        <authorList>
            <person name="Suzuki J."/>
        </authorList>
    </citation>
    <scope>NUCLEOTIDE SEQUENCE</scope>
</reference>
<keyword evidence="5" id="KW-0010">Activator</keyword>
<proteinExistence type="inferred from homology"/>
<dbReference type="GO" id="GO:0005634">
    <property type="term" value="C:nucleus"/>
    <property type="evidence" value="ECO:0007669"/>
    <property type="project" value="TreeGrafter"/>
</dbReference>
<gene>
    <name evidence="9" type="primary">GATA12_4</name>
    <name evidence="9" type="ORF">g.37748</name>
</gene>
<feature type="compositionally biased region" description="Pro residues" evidence="7">
    <location>
        <begin position="158"/>
        <end position="168"/>
    </location>
</feature>
<organism evidence="9">
    <name type="scientific">Anthurium amnicola</name>
    <dbReference type="NCBI Taxonomy" id="1678845"/>
    <lineage>
        <taxon>Eukaryota</taxon>
        <taxon>Viridiplantae</taxon>
        <taxon>Streptophyta</taxon>
        <taxon>Embryophyta</taxon>
        <taxon>Tracheophyta</taxon>
        <taxon>Spermatophyta</taxon>
        <taxon>Magnoliopsida</taxon>
        <taxon>Liliopsida</taxon>
        <taxon>Araceae</taxon>
        <taxon>Pothoideae</taxon>
        <taxon>Potheae</taxon>
        <taxon>Anthurium</taxon>
    </lineage>
</organism>
<dbReference type="GO" id="GO:0030154">
    <property type="term" value="P:cell differentiation"/>
    <property type="evidence" value="ECO:0007669"/>
    <property type="project" value="TreeGrafter"/>
</dbReference>
<feature type="domain" description="GATA-type" evidence="8">
    <location>
        <begin position="225"/>
        <end position="261"/>
    </location>
</feature>
<dbReference type="PANTHER" id="PTHR45658">
    <property type="entry name" value="GATA TRANSCRIPTION FACTOR"/>
    <property type="match status" value="1"/>
</dbReference>
<feature type="region of interest" description="Disordered" evidence="7">
    <location>
        <begin position="71"/>
        <end position="117"/>
    </location>
</feature>
<dbReference type="GO" id="GO:0043565">
    <property type="term" value="F:sequence-specific DNA binding"/>
    <property type="evidence" value="ECO:0007669"/>
    <property type="project" value="InterPro"/>
</dbReference>
<dbReference type="SMART" id="SM00401">
    <property type="entry name" value="ZnF_GATA"/>
    <property type="match status" value="1"/>
</dbReference>
<feature type="region of interest" description="Disordered" evidence="7">
    <location>
        <begin position="151"/>
        <end position="222"/>
    </location>
</feature>
<evidence type="ECO:0000256" key="7">
    <source>
        <dbReference type="SAM" id="MobiDB-lite"/>
    </source>
</evidence>
<dbReference type="Pfam" id="PF00320">
    <property type="entry name" value="GATA"/>
    <property type="match status" value="1"/>
</dbReference>
<dbReference type="FunFam" id="3.30.50.10:FF:000018">
    <property type="entry name" value="GATA transcription factor"/>
    <property type="match status" value="1"/>
</dbReference>
<dbReference type="PANTHER" id="PTHR45658:SF102">
    <property type="entry name" value="GATA TRANSCRIPTION FACTOR 29"/>
    <property type="match status" value="1"/>
</dbReference>
<dbReference type="PROSITE" id="PS00344">
    <property type="entry name" value="GATA_ZN_FINGER_1"/>
    <property type="match status" value="1"/>
</dbReference>
<keyword evidence="4" id="KW-0862">Zinc</keyword>
<evidence type="ECO:0000313" key="9">
    <source>
        <dbReference type="EMBL" id="JAT50172.1"/>
    </source>
</evidence>